<dbReference type="InterPro" id="IPR036866">
    <property type="entry name" value="RibonucZ/Hydroxyglut_hydro"/>
</dbReference>
<dbReference type="SUPFAM" id="SSF57850">
    <property type="entry name" value="RING/U-box"/>
    <property type="match status" value="1"/>
</dbReference>
<dbReference type="InterPro" id="IPR036236">
    <property type="entry name" value="Znf_C2H2_sf"/>
</dbReference>
<accession>A0AAD7TV49</accession>
<dbReference type="Gene3D" id="3.30.160.60">
    <property type="entry name" value="Classic Zinc Finger"/>
    <property type="match status" value="1"/>
</dbReference>
<dbReference type="InterPro" id="IPR003822">
    <property type="entry name" value="PAH"/>
</dbReference>
<evidence type="ECO:0000256" key="4">
    <source>
        <dbReference type="ARBA" id="ARBA00022833"/>
    </source>
</evidence>
<dbReference type="EMBL" id="JAPEVG010000105">
    <property type="protein sequence ID" value="KAJ8482876.1"/>
    <property type="molecule type" value="Genomic_DNA"/>
</dbReference>
<evidence type="ECO:0000256" key="3">
    <source>
        <dbReference type="ARBA" id="ARBA00022771"/>
    </source>
</evidence>
<dbReference type="SUPFAM" id="SSF57667">
    <property type="entry name" value="beta-beta-alpha zinc fingers"/>
    <property type="match status" value="1"/>
</dbReference>
<dbReference type="GO" id="GO:0008270">
    <property type="term" value="F:zinc ion binding"/>
    <property type="evidence" value="ECO:0007669"/>
    <property type="project" value="UniProtKB-KW"/>
</dbReference>
<dbReference type="PROSITE" id="PS50089">
    <property type="entry name" value="ZF_RING_2"/>
    <property type="match status" value="1"/>
</dbReference>
<dbReference type="GO" id="GO:0030695">
    <property type="term" value="F:GTPase regulator activity"/>
    <property type="evidence" value="ECO:0007669"/>
    <property type="project" value="UniProtKB-ARBA"/>
</dbReference>
<dbReference type="Proteomes" id="UP001215151">
    <property type="component" value="Unassembled WGS sequence"/>
</dbReference>
<dbReference type="AlphaFoldDB" id="A0AAD7TV49"/>
<dbReference type="InterPro" id="IPR001841">
    <property type="entry name" value="Znf_RING"/>
</dbReference>
<dbReference type="PANTHER" id="PTHR33835">
    <property type="entry name" value="YALI0C07656P"/>
    <property type="match status" value="1"/>
</dbReference>
<proteinExistence type="predicted"/>
<dbReference type="PROSITE" id="PS50023">
    <property type="entry name" value="LIM_DOMAIN_2"/>
    <property type="match status" value="1"/>
</dbReference>
<dbReference type="PROSITE" id="PS00518">
    <property type="entry name" value="ZF_RING_1"/>
    <property type="match status" value="1"/>
</dbReference>
<dbReference type="InterPro" id="IPR001781">
    <property type="entry name" value="Znf_LIM"/>
</dbReference>
<dbReference type="PANTHER" id="PTHR33835:SF1">
    <property type="entry name" value="METALLO-BETA-LACTAMASE DOMAIN-CONTAINING PROTEIN"/>
    <property type="match status" value="1"/>
</dbReference>
<feature type="compositionally biased region" description="Polar residues" evidence="9">
    <location>
        <begin position="994"/>
        <end position="1011"/>
    </location>
</feature>
<evidence type="ECO:0000256" key="2">
    <source>
        <dbReference type="ARBA" id="ARBA00022723"/>
    </source>
</evidence>
<dbReference type="Gene3D" id="3.30.40.10">
    <property type="entry name" value="Zinc/RING finger domain, C3HC4 (zinc finger)"/>
    <property type="match status" value="1"/>
</dbReference>
<dbReference type="SMART" id="SM00355">
    <property type="entry name" value="ZnF_C2H2"/>
    <property type="match status" value="8"/>
</dbReference>
<evidence type="ECO:0000256" key="1">
    <source>
        <dbReference type="ARBA" id="ARBA00004123"/>
    </source>
</evidence>
<keyword evidence="14" id="KW-1185">Reference proteome</keyword>
<protein>
    <recommendedName>
        <fullName evidence="15">RING-type domain-containing protein</fullName>
    </recommendedName>
</protein>
<feature type="compositionally biased region" description="Pro residues" evidence="9">
    <location>
        <begin position="516"/>
        <end position="527"/>
    </location>
</feature>
<name>A0AAD7TV49_9APHY</name>
<comment type="caution">
    <text evidence="13">The sequence shown here is derived from an EMBL/GenBank/DDBJ whole genome shotgun (WGS) entry which is preliminary data.</text>
</comment>
<evidence type="ECO:0000256" key="5">
    <source>
        <dbReference type="ARBA" id="ARBA00023242"/>
    </source>
</evidence>
<evidence type="ECO:0008006" key="15">
    <source>
        <dbReference type="Google" id="ProtNLM"/>
    </source>
</evidence>
<evidence type="ECO:0000313" key="13">
    <source>
        <dbReference type="EMBL" id="KAJ8482876.1"/>
    </source>
</evidence>
<dbReference type="PROSITE" id="PS00028">
    <property type="entry name" value="ZINC_FINGER_C2H2_1"/>
    <property type="match status" value="4"/>
</dbReference>
<comment type="subcellular location">
    <subcellularLocation>
        <location evidence="1 8">Nucleus</location>
    </subcellularLocation>
</comment>
<organism evidence="13 14">
    <name type="scientific">Trametes cubensis</name>
    <dbReference type="NCBI Taxonomy" id="1111947"/>
    <lineage>
        <taxon>Eukaryota</taxon>
        <taxon>Fungi</taxon>
        <taxon>Dikarya</taxon>
        <taxon>Basidiomycota</taxon>
        <taxon>Agaricomycotina</taxon>
        <taxon>Agaricomycetes</taxon>
        <taxon>Polyporales</taxon>
        <taxon>Polyporaceae</taxon>
        <taxon>Trametes</taxon>
    </lineage>
</organism>
<dbReference type="GO" id="GO:0006355">
    <property type="term" value="P:regulation of DNA-templated transcription"/>
    <property type="evidence" value="ECO:0007669"/>
    <property type="project" value="InterPro"/>
</dbReference>
<feature type="domain" description="RING-type" evidence="11">
    <location>
        <begin position="1054"/>
        <end position="1092"/>
    </location>
</feature>
<feature type="domain" description="C2H2-type" evidence="12">
    <location>
        <begin position="610"/>
        <end position="638"/>
    </location>
</feature>
<evidence type="ECO:0000313" key="14">
    <source>
        <dbReference type="Proteomes" id="UP001215151"/>
    </source>
</evidence>
<evidence type="ECO:0000259" key="10">
    <source>
        <dbReference type="PROSITE" id="PS50023"/>
    </source>
</evidence>
<evidence type="ECO:0000259" key="12">
    <source>
        <dbReference type="PROSITE" id="PS50157"/>
    </source>
</evidence>
<feature type="region of interest" description="Disordered" evidence="9">
    <location>
        <begin position="869"/>
        <end position="1044"/>
    </location>
</feature>
<feature type="domain" description="LIM zinc-binding" evidence="10">
    <location>
        <begin position="610"/>
        <end position="674"/>
    </location>
</feature>
<dbReference type="InterPro" id="IPR013087">
    <property type="entry name" value="Znf_C2H2_type"/>
</dbReference>
<feature type="domain" description="C2H2-type" evidence="12">
    <location>
        <begin position="441"/>
        <end position="470"/>
    </location>
</feature>
<evidence type="ECO:0000256" key="8">
    <source>
        <dbReference type="PROSITE-ProRule" id="PRU00810"/>
    </source>
</evidence>
<dbReference type="InterPro" id="IPR013083">
    <property type="entry name" value="Znf_RING/FYVE/PHD"/>
</dbReference>
<feature type="compositionally biased region" description="Low complexity" evidence="9">
    <location>
        <begin position="959"/>
        <end position="972"/>
    </location>
</feature>
<dbReference type="SMART" id="SM00184">
    <property type="entry name" value="RING"/>
    <property type="match status" value="1"/>
</dbReference>
<keyword evidence="3 6" id="KW-0863">Zinc-finger</keyword>
<feature type="compositionally biased region" description="Polar residues" evidence="9">
    <location>
        <begin position="938"/>
        <end position="950"/>
    </location>
</feature>
<feature type="domain" description="C2H2-type" evidence="12">
    <location>
        <begin position="553"/>
        <end position="581"/>
    </location>
</feature>
<feature type="region of interest" description="Disordered" evidence="9">
    <location>
        <begin position="468"/>
        <end position="548"/>
    </location>
</feature>
<dbReference type="SUPFAM" id="SSF47762">
    <property type="entry name" value="PAH2 domain"/>
    <property type="match status" value="1"/>
</dbReference>
<reference evidence="13" key="1">
    <citation type="submission" date="2022-11" db="EMBL/GenBank/DDBJ databases">
        <title>Genome Sequence of Cubamyces cubensis.</title>
        <authorList>
            <person name="Buettner E."/>
        </authorList>
    </citation>
    <scope>NUCLEOTIDE SEQUENCE</scope>
    <source>
        <strain evidence="13">MPL-01</strain>
    </source>
</reference>
<feature type="domain" description="C2H2-type" evidence="12">
    <location>
        <begin position="584"/>
        <end position="609"/>
    </location>
</feature>
<evidence type="ECO:0000256" key="7">
    <source>
        <dbReference type="PROSITE-ProRule" id="PRU00125"/>
    </source>
</evidence>
<dbReference type="GO" id="GO:0005634">
    <property type="term" value="C:nucleus"/>
    <property type="evidence" value="ECO:0007669"/>
    <property type="project" value="UniProtKB-SubCell"/>
</dbReference>
<dbReference type="PROSITE" id="PS51477">
    <property type="entry name" value="PAH"/>
    <property type="match status" value="1"/>
</dbReference>
<sequence>MFKVPGQPTCAPMNMEALLSAYSMSPPSAKGTWGSTIAAVSASLRDAYSPAQVERALDFIKLVRERLAGRPAAYDQFFKAIKLYEEDRVDLVDVLLQLTILCADAPIILLELNYFLPFGYSFSLSMRKQCVELHTPVAKDVWTFSCPFSRFNLLPVGGRSTAVKLSNGDVWVLASTPLDEATKAKLGELGPVKWIVGADAVHHLFLGEYKKQYPDAKLIAVDEAAKKKAKEGLKFDGAWGADPPNTKYGFEGDIQHCYFSGFKNKDVAFFHPASKTMIEADLLFNLPAREQYSMTGSSGKFPVFGTLNPYMWVHKKFAWTLGADKEAMKRDVKTVAGWDFDRIIPCHGDVIEKDGKAAWMEAYKCMIMHRVIQYRSLSSQKTYSAAAVRMFNGRPAKAPRPRGCHEACKRRDIFYLSPLPNLSQLRALLQSSPVPASEMVEECATCNRTFKTQAACIQHCKDKGHAYLQPRPPPASNASTVVKPLAAPKPPTVPNPVTVSKPVIPQPSTTTLKPVTPQPSAPAPKAPAPAAQPTSTSTDKGKAKEDTPLSPAYECKPCCLVFRTQAELDAHKGSAHAPKPARMYSCGPCDMEFSSAEALSIHLRYYSVHPKCPHCNSAFIDQTQLDMHVKLTHRNTFKCTPCGREVASEEQQKHFKESANHPKCVVCNDGFLDDTTLHQHLASAHLESRCAPCKRQFRAVGDLEQHYLMSPMHPHCAACQIGFVDDTACSSHMEDKHPRPPARIISPSPPLSVASYSVPAPSSSLVTQRSVQSSPLTHRPSLSSVSRPTVTIITAERSELDDDTYETVEASSHVQRAISEPTLPTASSIGIAIVGKGSMQGGPLYDSRSPTISERSYEEMARQRSVMRHADSESTASLRTVSSSSTRSYLRVRSPSVEPQLQPAPLRHTTIETASTQPASILGQVDTEAMEQRKPSIASISARVSPQISRAPSRLKETPSASSIPLSSVSRPLTPSGMRTPIRTAASRPLSRVSVLSASSHAGATSSQKPSMTAVDPPSFSDSEGTIEAPVNRPKLKGVARPQPGKTGAVSWHCRSCMQESCVAPMATLCGHIFCTTCILQELSKTGACPACGKLILLRLHVESD</sequence>
<dbReference type="InterPro" id="IPR025638">
    <property type="entry name" value="DUF4336"/>
</dbReference>
<dbReference type="InterPro" id="IPR036600">
    <property type="entry name" value="PAH_sf"/>
</dbReference>
<dbReference type="PROSITE" id="PS50157">
    <property type="entry name" value="ZINC_FINGER_C2H2_2"/>
    <property type="match status" value="4"/>
</dbReference>
<evidence type="ECO:0000256" key="6">
    <source>
        <dbReference type="PROSITE-ProRule" id="PRU00042"/>
    </source>
</evidence>
<dbReference type="InterPro" id="IPR017907">
    <property type="entry name" value="Znf_RING_CS"/>
</dbReference>
<evidence type="ECO:0000256" key="9">
    <source>
        <dbReference type="SAM" id="MobiDB-lite"/>
    </source>
</evidence>
<keyword evidence="4 7" id="KW-0862">Zinc</keyword>
<keyword evidence="5 8" id="KW-0539">Nucleus</keyword>
<keyword evidence="7" id="KW-0440">LIM domain</keyword>
<feature type="compositionally biased region" description="Low complexity" evidence="9">
    <location>
        <begin position="873"/>
        <end position="894"/>
    </location>
</feature>
<evidence type="ECO:0000259" key="11">
    <source>
        <dbReference type="PROSITE" id="PS50089"/>
    </source>
</evidence>
<dbReference type="SUPFAM" id="SSF56281">
    <property type="entry name" value="Metallo-hydrolase/oxidoreductase"/>
    <property type="match status" value="1"/>
</dbReference>
<dbReference type="Gene3D" id="1.20.1160.11">
    <property type="entry name" value="Paired amphipathic helix"/>
    <property type="match status" value="1"/>
</dbReference>
<keyword evidence="2 7" id="KW-0479">Metal-binding</keyword>
<feature type="compositionally biased region" description="Low complexity" evidence="9">
    <location>
        <begin position="528"/>
        <end position="538"/>
    </location>
</feature>
<gene>
    <name evidence="13" type="ORF">ONZ51_g5084</name>
</gene>